<keyword evidence="1" id="KW-0812">Transmembrane</keyword>
<evidence type="ECO:0000256" key="1">
    <source>
        <dbReference type="SAM" id="Phobius"/>
    </source>
</evidence>
<evidence type="ECO:0000313" key="3">
    <source>
        <dbReference type="Proteomes" id="UP000183832"/>
    </source>
</evidence>
<dbReference type="Proteomes" id="UP000183832">
    <property type="component" value="Unassembled WGS sequence"/>
</dbReference>
<reference evidence="2 3" key="1">
    <citation type="submission" date="2015-04" db="EMBL/GenBank/DDBJ databases">
        <authorList>
            <person name="Syromyatnikov M.Y."/>
            <person name="Popov V.N."/>
        </authorList>
    </citation>
    <scope>NUCLEOTIDE SEQUENCE [LARGE SCALE GENOMIC DNA]</scope>
</reference>
<sequence length="141" mass="16169">MTGTKRVSMAFTVNDGKKSERAMGIDLPHKNNESSFFIIDSSFKMTKMENNRKRFNVSFGSCLMGLWTLMGNPFCHKSMLSQIQQKGKAIKLSFTSRGFCFYPWDKCKQPTHAIVKVQILNLIIKFLHHAMSVWLISSHCN</sequence>
<feature type="transmembrane region" description="Helical" evidence="1">
    <location>
        <begin position="55"/>
        <end position="74"/>
    </location>
</feature>
<name>A0A1J1I9Z1_9DIPT</name>
<keyword evidence="1" id="KW-1133">Transmembrane helix</keyword>
<gene>
    <name evidence="2" type="ORF">CLUMA_CG009805</name>
</gene>
<organism evidence="2 3">
    <name type="scientific">Clunio marinus</name>
    <dbReference type="NCBI Taxonomy" id="568069"/>
    <lineage>
        <taxon>Eukaryota</taxon>
        <taxon>Metazoa</taxon>
        <taxon>Ecdysozoa</taxon>
        <taxon>Arthropoda</taxon>
        <taxon>Hexapoda</taxon>
        <taxon>Insecta</taxon>
        <taxon>Pterygota</taxon>
        <taxon>Neoptera</taxon>
        <taxon>Endopterygota</taxon>
        <taxon>Diptera</taxon>
        <taxon>Nematocera</taxon>
        <taxon>Chironomoidea</taxon>
        <taxon>Chironomidae</taxon>
        <taxon>Clunio</taxon>
    </lineage>
</organism>
<evidence type="ECO:0000313" key="2">
    <source>
        <dbReference type="EMBL" id="CRK96388.1"/>
    </source>
</evidence>
<dbReference type="AlphaFoldDB" id="A0A1J1I9Z1"/>
<keyword evidence="1" id="KW-0472">Membrane</keyword>
<keyword evidence="3" id="KW-1185">Reference proteome</keyword>
<dbReference type="EMBL" id="CVRI01000043">
    <property type="protein sequence ID" value="CRK96388.1"/>
    <property type="molecule type" value="Genomic_DNA"/>
</dbReference>
<accession>A0A1J1I9Z1</accession>
<proteinExistence type="predicted"/>
<protein>
    <submittedName>
        <fullName evidence="2">CLUMA_CG009805, isoform A</fullName>
    </submittedName>
</protein>